<keyword evidence="1" id="KW-0472">Membrane</keyword>
<comment type="caution">
    <text evidence="2">The sequence shown here is derived from an EMBL/GenBank/DDBJ whole genome shotgun (WGS) entry which is preliminary data.</text>
</comment>
<keyword evidence="1" id="KW-1133">Transmembrane helix</keyword>
<evidence type="ECO:0000256" key="1">
    <source>
        <dbReference type="SAM" id="Phobius"/>
    </source>
</evidence>
<dbReference type="InterPro" id="IPR043148">
    <property type="entry name" value="TagF_C"/>
</dbReference>
<feature type="transmembrane region" description="Helical" evidence="1">
    <location>
        <begin position="128"/>
        <end position="149"/>
    </location>
</feature>
<feature type="transmembrane region" description="Helical" evidence="1">
    <location>
        <begin position="76"/>
        <end position="95"/>
    </location>
</feature>
<accession>A0ABV7AX53</accession>
<dbReference type="EMBL" id="JBHRSJ010000029">
    <property type="protein sequence ID" value="MFC2973301.1"/>
    <property type="molecule type" value="Genomic_DNA"/>
</dbReference>
<dbReference type="RefSeq" id="WP_377814985.1">
    <property type="nucleotide sequence ID" value="NZ_JBHRSJ010000029.1"/>
</dbReference>
<dbReference type="Gene3D" id="3.40.50.12580">
    <property type="match status" value="1"/>
</dbReference>
<name>A0ABV7AX53_9GAMM</name>
<protein>
    <submittedName>
        <fullName evidence="2">Uncharacterized protein</fullName>
    </submittedName>
</protein>
<reference evidence="3" key="1">
    <citation type="journal article" date="2019" name="Int. J. Syst. Evol. Microbiol.">
        <title>The Global Catalogue of Microorganisms (GCM) 10K type strain sequencing project: providing services to taxonomists for standard genome sequencing and annotation.</title>
        <authorList>
            <consortium name="The Broad Institute Genomics Platform"/>
            <consortium name="The Broad Institute Genome Sequencing Center for Infectious Disease"/>
            <person name="Wu L."/>
            <person name="Ma J."/>
        </authorList>
    </citation>
    <scope>NUCLEOTIDE SEQUENCE [LARGE SCALE GENOMIC DNA]</scope>
    <source>
        <strain evidence="3">KCTC 62195</strain>
    </source>
</reference>
<sequence>MSRQDRALRRWLSPKGLLLAGALYALASVLAQLLAGALGRPGDAALRASADLLVLLGLAFALLQTATRWDNRLVRYRWLSGVLGMAAIGLVRGIAGPAPAGAPLSVAVWAAAAALLLHCVGPYFTTALVARVVWASVAAQALAHLAWLADRPGLRPLTDGGELLALLCYGLGMLLARLSHLDQRAARHDRLQCWAAGAAVRPRVCFPYNAQIHQIWHSLPIAVALARRHPEIEVHVAGSRRNLAVARRLVRERAGDAPLRFDRLYHPLFVRLRHPSGAVGGKTLILWANRLYFSGFDAIVTPEHTSTHLRKFCPAHLQFIGTKHGAGDREAGFSPETALFDFLLLGGEKQAERLLELGYAAPGRYVTGIYAKLDWALQHEPKIRLFDNDRPTVLYNPHFDPSLSSWPLIGRRVLDHFARSTRYNLVFAPHIRLFDAPTRAKYAAFRDYCKLAHMRIDLGSERCVDMTYTLGADLYLGDVSSQVVEFLTRPRPCLFLNPRRLAWQDDPSFRFWHLGLVLEEVGELDAALERAVRIHPELARRQRDYLRDSLGLVEPGQSGARGADAIVAYLRQTGAGRLVDQETTGDR</sequence>
<evidence type="ECO:0000313" key="3">
    <source>
        <dbReference type="Proteomes" id="UP001595457"/>
    </source>
</evidence>
<keyword evidence="3" id="KW-1185">Reference proteome</keyword>
<feature type="transmembrane region" description="Helical" evidence="1">
    <location>
        <begin position="101"/>
        <end position="121"/>
    </location>
</feature>
<feature type="transmembrane region" description="Helical" evidence="1">
    <location>
        <begin position="45"/>
        <end position="64"/>
    </location>
</feature>
<keyword evidence="1" id="KW-0812">Transmembrane</keyword>
<proteinExistence type="predicted"/>
<gene>
    <name evidence="2" type="ORF">ACFOJE_13915</name>
</gene>
<evidence type="ECO:0000313" key="2">
    <source>
        <dbReference type="EMBL" id="MFC2973301.1"/>
    </source>
</evidence>
<dbReference type="Proteomes" id="UP001595457">
    <property type="component" value="Unassembled WGS sequence"/>
</dbReference>
<organism evidence="2 3">
    <name type="scientific">Azotobacter bryophylli</name>
    <dbReference type="NCBI Taxonomy" id="1986537"/>
    <lineage>
        <taxon>Bacteria</taxon>
        <taxon>Pseudomonadati</taxon>
        <taxon>Pseudomonadota</taxon>
        <taxon>Gammaproteobacteria</taxon>
        <taxon>Pseudomonadales</taxon>
        <taxon>Pseudomonadaceae</taxon>
        <taxon>Azotobacter</taxon>
    </lineage>
</organism>